<dbReference type="OrthoDB" id="4146344at2"/>
<gene>
    <name evidence="2" type="ORF">DEO45_02540</name>
</gene>
<dbReference type="Proteomes" id="UP000252387">
    <property type="component" value="Unassembled WGS sequence"/>
</dbReference>
<dbReference type="EMBL" id="QFWQ01000003">
    <property type="protein sequence ID" value="RCS30674.1"/>
    <property type="molecule type" value="Genomic_DNA"/>
</dbReference>
<dbReference type="RefSeq" id="WP_114340754.1">
    <property type="nucleotide sequence ID" value="NZ_QFWQ01000003.1"/>
</dbReference>
<dbReference type="Gene3D" id="1.10.150.690">
    <property type="entry name" value="DUF2063"/>
    <property type="match status" value="1"/>
</dbReference>
<sequence>MPAAPRLHELQQGFAAAVLGRSDDVAAWVDGAGLDPAARLRIYRNAVAATLDAALHDAFPTVHALVGEDFFEAMAARYREQHPSTCGNLQSFGGALPGFIEAIPRARSLGYLADIARLDWLRQLTVLAPDAAPADARAAADAAAVEPRRLHLRLHPSLHLLHSRWAVLTLWQWCQSPGGPAPRPDRGGESVLLWRDGGEVAMAAVDPATFHCIEVLAAGGDVAAAHRAAMDLDAAFDLQPCLRDLLVQGLVVAFNNQEGCT</sequence>
<dbReference type="InterPro" id="IPR044922">
    <property type="entry name" value="DUF2063_N_sf"/>
</dbReference>
<accession>A0A368KFH9</accession>
<evidence type="ECO:0000313" key="2">
    <source>
        <dbReference type="EMBL" id="RCS30674.1"/>
    </source>
</evidence>
<name>A0A368KFH9_9GAMM</name>
<comment type="caution">
    <text evidence="2">The sequence shown here is derived from an EMBL/GenBank/DDBJ whole genome shotgun (WGS) entry which is preliminary data.</text>
</comment>
<protein>
    <submittedName>
        <fullName evidence="2">DUF2063 domain-containing protein</fullName>
    </submittedName>
</protein>
<keyword evidence="3" id="KW-1185">Reference proteome</keyword>
<dbReference type="Pfam" id="PF09836">
    <property type="entry name" value="DUF2063"/>
    <property type="match status" value="1"/>
</dbReference>
<feature type="domain" description="Putative DNA-binding" evidence="1">
    <location>
        <begin position="9"/>
        <end position="100"/>
    </location>
</feature>
<evidence type="ECO:0000259" key="1">
    <source>
        <dbReference type="Pfam" id="PF09836"/>
    </source>
</evidence>
<dbReference type="InterPro" id="IPR018640">
    <property type="entry name" value="DUF2063"/>
</dbReference>
<proteinExistence type="predicted"/>
<reference evidence="2 3" key="1">
    <citation type="submission" date="2018-05" db="EMBL/GenBank/DDBJ databases">
        <title>Draft genome sequence of Rhodanobacter denitrificans Yn1 isolated from gold copper mine.</title>
        <authorList>
            <person name="Yang N."/>
            <person name="Mazhar H.S."/>
            <person name="Rensing C."/>
        </authorList>
    </citation>
    <scope>NUCLEOTIDE SEQUENCE [LARGE SCALE GENOMIC DNA]</scope>
    <source>
        <strain evidence="2 3">Yn1</strain>
    </source>
</reference>
<dbReference type="AlphaFoldDB" id="A0A368KFH9"/>
<evidence type="ECO:0000313" key="3">
    <source>
        <dbReference type="Proteomes" id="UP000252387"/>
    </source>
</evidence>
<organism evidence="2 3">
    <name type="scientific">Rhodanobacter denitrificans</name>
    <dbReference type="NCBI Taxonomy" id="666685"/>
    <lineage>
        <taxon>Bacteria</taxon>
        <taxon>Pseudomonadati</taxon>
        <taxon>Pseudomonadota</taxon>
        <taxon>Gammaproteobacteria</taxon>
        <taxon>Lysobacterales</taxon>
        <taxon>Rhodanobacteraceae</taxon>
        <taxon>Rhodanobacter</taxon>
    </lineage>
</organism>